<organism evidence="1 2">
    <name type="scientific">Alistipes onderdonkii subsp. vulgaris</name>
    <dbReference type="NCBI Taxonomy" id="2585117"/>
    <lineage>
        <taxon>Bacteria</taxon>
        <taxon>Pseudomonadati</taxon>
        <taxon>Bacteroidota</taxon>
        <taxon>Bacteroidia</taxon>
        <taxon>Bacteroidales</taxon>
        <taxon>Rikenellaceae</taxon>
        <taxon>Alistipes</taxon>
    </lineage>
</organism>
<protein>
    <submittedName>
        <fullName evidence="1">6-carboxytetrahydropterin synthase QueD</fullName>
    </submittedName>
</protein>
<gene>
    <name evidence="1" type="ORF">A5CPYCFAH4_11910</name>
</gene>
<accession>A0ACA8QW84</accession>
<keyword evidence="2" id="KW-1185">Reference proteome</keyword>
<name>A0ACA8QW84_9BACT</name>
<sequence>MNIFADMAVIRLTKEFSFEAAHALDGYDGPCREIHGHSYRLFVTVKGCPADDDTNPKCGMVMDFGVLKSIVNEEVVSRFDHALVLRATRRDAPLRAVLAERFGNIVTVDYQPTCENMLGDFAARIARRLPLGVELHSLRLHETATSFAEWFAEDNR</sequence>
<reference evidence="1 2" key="1">
    <citation type="journal article" date="2020" name="Int. J. Syst. Evol. Microbiol.">
        <title>Alistipes communis sp. nov., Alistipes dispar sp. nov. and Alistipes onderdonkii subsp. vulgaris subsp. nov., isolated from human faeces, and creation of Alistipes onderdonkii subsp. onderdonkii subsp. nov.</title>
        <authorList>
            <person name="Sakamoto M."/>
            <person name="Ikeyama N."/>
            <person name="Ogata Y."/>
            <person name="Suda W."/>
            <person name="Iino T."/>
            <person name="Hattori M."/>
            <person name="Ohkuma M."/>
        </authorList>
    </citation>
    <scope>NUCLEOTIDE SEQUENCE [LARGE SCALE GENOMIC DNA]</scope>
    <source>
        <strain evidence="1 2">5CPYCFAH4</strain>
    </source>
</reference>
<proteinExistence type="predicted"/>
<dbReference type="Proteomes" id="UP000317465">
    <property type="component" value="Chromosome"/>
</dbReference>
<dbReference type="EMBL" id="AP019737">
    <property type="protein sequence ID" value="BBL08967.1"/>
    <property type="molecule type" value="Genomic_DNA"/>
</dbReference>
<evidence type="ECO:0000313" key="1">
    <source>
        <dbReference type="EMBL" id="BBL08967.1"/>
    </source>
</evidence>
<evidence type="ECO:0000313" key="2">
    <source>
        <dbReference type="Proteomes" id="UP000317465"/>
    </source>
</evidence>